<dbReference type="InterPro" id="IPR020605">
    <property type="entry name" value="Octanoyltransferase_CS"/>
</dbReference>
<comment type="similarity">
    <text evidence="6 7">Belongs to the LipB family.</text>
</comment>
<dbReference type="FunFam" id="3.30.930.10:FF:000020">
    <property type="entry name" value="Octanoyltransferase"/>
    <property type="match status" value="1"/>
</dbReference>
<evidence type="ECO:0000256" key="2">
    <source>
        <dbReference type="ARBA" id="ARBA00022490"/>
    </source>
</evidence>
<dbReference type="NCBIfam" id="NF010922">
    <property type="entry name" value="PRK14342.1"/>
    <property type="match status" value="1"/>
</dbReference>
<evidence type="ECO:0000256" key="6">
    <source>
        <dbReference type="HAMAP-Rule" id="MF_00013"/>
    </source>
</evidence>
<dbReference type="Gene3D" id="3.30.930.10">
    <property type="entry name" value="Bira Bifunctional Protein, Domain 2"/>
    <property type="match status" value="1"/>
</dbReference>
<dbReference type="Proteomes" id="UP000326936">
    <property type="component" value="Chromosome"/>
</dbReference>
<comment type="miscellaneous">
    <text evidence="6">In the reaction, the free carboxyl group of octanoic acid is attached via an amide linkage to the epsilon-amino group of a specific lysine residue of lipoyl domains of lipoate-dependent enzymes.</text>
</comment>
<evidence type="ECO:0000256" key="4">
    <source>
        <dbReference type="ARBA" id="ARBA00023315"/>
    </source>
</evidence>
<feature type="binding site" evidence="6 9">
    <location>
        <begin position="70"/>
        <end position="77"/>
    </location>
    <ligand>
        <name>substrate</name>
    </ligand>
</feature>
<dbReference type="AlphaFoldDB" id="A0A5P9CIX2"/>
<organism evidence="12 13">
    <name type="scientific">Vibrio aquimaris</name>
    <dbReference type="NCBI Taxonomy" id="2587862"/>
    <lineage>
        <taxon>Bacteria</taxon>
        <taxon>Pseudomonadati</taxon>
        <taxon>Pseudomonadota</taxon>
        <taxon>Gammaproteobacteria</taxon>
        <taxon>Vibrionales</taxon>
        <taxon>Vibrionaceae</taxon>
        <taxon>Vibrio</taxon>
    </lineage>
</organism>
<dbReference type="PROSITE" id="PS51733">
    <property type="entry name" value="BPL_LPL_CATALYTIC"/>
    <property type="match status" value="1"/>
</dbReference>
<dbReference type="HAMAP" id="MF_00013">
    <property type="entry name" value="LipB"/>
    <property type="match status" value="1"/>
</dbReference>
<dbReference type="PANTHER" id="PTHR10993">
    <property type="entry name" value="OCTANOYLTRANSFERASE"/>
    <property type="match status" value="1"/>
</dbReference>
<dbReference type="GO" id="GO:0009249">
    <property type="term" value="P:protein lipoylation"/>
    <property type="evidence" value="ECO:0007669"/>
    <property type="project" value="InterPro"/>
</dbReference>
<comment type="catalytic activity">
    <reaction evidence="6 7">
        <text>octanoyl-[ACP] + L-lysyl-[protein] = N(6)-octanoyl-L-lysyl-[protein] + holo-[ACP] + H(+)</text>
        <dbReference type="Rhea" id="RHEA:17665"/>
        <dbReference type="Rhea" id="RHEA-COMP:9636"/>
        <dbReference type="Rhea" id="RHEA-COMP:9685"/>
        <dbReference type="Rhea" id="RHEA-COMP:9752"/>
        <dbReference type="Rhea" id="RHEA-COMP:9928"/>
        <dbReference type="ChEBI" id="CHEBI:15378"/>
        <dbReference type="ChEBI" id="CHEBI:29969"/>
        <dbReference type="ChEBI" id="CHEBI:64479"/>
        <dbReference type="ChEBI" id="CHEBI:78463"/>
        <dbReference type="ChEBI" id="CHEBI:78809"/>
        <dbReference type="EC" id="2.3.1.181"/>
    </reaction>
</comment>
<comment type="pathway">
    <text evidence="1 6 7">Protein modification; protein lipoylation via endogenous pathway; protein N(6)-(lipoyl)lysine from octanoyl-[acyl-carrier-protein]: step 1/2.</text>
</comment>
<evidence type="ECO:0000256" key="5">
    <source>
        <dbReference type="ARBA" id="ARBA00024732"/>
    </source>
</evidence>
<sequence>MYNQLVVKHLGRQDYEPIWRAMHEFTDSRTEETCDEVWLVEHNPVFTQGQAGKAEHLINTGEIPVVQSDRGGQVTYHGPGQLVAYFLINLRRKKLGVRDLVTTIETLVIKTLKYYNIESAARPDAPGVYVDGKKICSLGLRIRKGCSFHGLALNVNMDLSPFLRINPCGYAGMEMVQMSQLGGPTDLAQVETTLVEELVSLLDYEQVEFSTEASPTR</sequence>
<evidence type="ECO:0000256" key="10">
    <source>
        <dbReference type="PIRSR" id="PIRSR016262-3"/>
    </source>
</evidence>
<dbReference type="PANTHER" id="PTHR10993:SF7">
    <property type="entry name" value="LIPOYLTRANSFERASE 2, MITOCHONDRIAL-RELATED"/>
    <property type="match status" value="1"/>
</dbReference>
<evidence type="ECO:0000259" key="11">
    <source>
        <dbReference type="PROSITE" id="PS51733"/>
    </source>
</evidence>
<proteinExistence type="inferred from homology"/>
<dbReference type="RefSeq" id="WP_152429778.1">
    <property type="nucleotide sequence ID" value="NZ_CBCSDK010000003.1"/>
</dbReference>
<evidence type="ECO:0000256" key="1">
    <source>
        <dbReference type="ARBA" id="ARBA00004821"/>
    </source>
</evidence>
<evidence type="ECO:0000256" key="9">
    <source>
        <dbReference type="PIRSR" id="PIRSR016262-2"/>
    </source>
</evidence>
<evidence type="ECO:0000256" key="7">
    <source>
        <dbReference type="PIRNR" id="PIRNR016262"/>
    </source>
</evidence>
<feature type="binding site" evidence="6 9">
    <location>
        <begin position="150"/>
        <end position="152"/>
    </location>
    <ligand>
        <name>substrate</name>
    </ligand>
</feature>
<evidence type="ECO:0000313" key="12">
    <source>
        <dbReference type="EMBL" id="QFT25512.1"/>
    </source>
</evidence>
<dbReference type="PIRSF" id="PIRSF016262">
    <property type="entry name" value="LPLase"/>
    <property type="match status" value="1"/>
</dbReference>
<feature type="domain" description="BPL/LPL catalytic" evidence="11">
    <location>
        <begin position="31"/>
        <end position="206"/>
    </location>
</feature>
<feature type="binding site" evidence="6 9">
    <location>
        <begin position="137"/>
        <end position="139"/>
    </location>
    <ligand>
        <name>substrate</name>
    </ligand>
</feature>
<dbReference type="Pfam" id="PF21948">
    <property type="entry name" value="LplA-B_cat"/>
    <property type="match status" value="1"/>
</dbReference>
<dbReference type="InterPro" id="IPR000544">
    <property type="entry name" value="Octanoyltransferase"/>
</dbReference>
<keyword evidence="3 6" id="KW-0808">Transferase</keyword>
<dbReference type="InterPro" id="IPR004143">
    <property type="entry name" value="BPL_LPL_catalytic"/>
</dbReference>
<dbReference type="EMBL" id="CP045350">
    <property type="protein sequence ID" value="QFT25512.1"/>
    <property type="molecule type" value="Genomic_DNA"/>
</dbReference>
<dbReference type="KEGG" id="vaq:FIV01_03540"/>
<feature type="active site" description="Acyl-thioester intermediate" evidence="6 8">
    <location>
        <position position="168"/>
    </location>
</feature>
<keyword evidence="2 6" id="KW-0963">Cytoplasm</keyword>
<dbReference type="GO" id="GO:0033819">
    <property type="term" value="F:lipoyl(octanoyl) transferase activity"/>
    <property type="evidence" value="ECO:0007669"/>
    <property type="project" value="UniProtKB-EC"/>
</dbReference>
<reference evidence="12 13" key="1">
    <citation type="submission" date="2019-10" db="EMBL/GenBank/DDBJ databases">
        <title>Complete genome sequence of Vibrio sp. strain THAF100, isolated from non-filtered water from the water column of tank 6 of a marine aquarium containing stony-coral fragments. Water maintained at 26 degree C.</title>
        <authorList>
            <person name="Ruckert C."/>
            <person name="Franco A."/>
            <person name="Kalinowski J."/>
            <person name="Glaeser S."/>
        </authorList>
    </citation>
    <scope>NUCLEOTIDE SEQUENCE [LARGE SCALE GENOMIC DNA]</scope>
    <source>
        <strain evidence="12 13">THAF100</strain>
    </source>
</reference>
<dbReference type="PROSITE" id="PS01313">
    <property type="entry name" value="LIPB"/>
    <property type="match status" value="1"/>
</dbReference>
<dbReference type="SUPFAM" id="SSF55681">
    <property type="entry name" value="Class II aaRS and biotin synthetases"/>
    <property type="match status" value="1"/>
</dbReference>
<keyword evidence="4 6" id="KW-0012">Acyltransferase</keyword>
<protein>
    <recommendedName>
        <fullName evidence="6 7">Octanoyltransferase</fullName>
        <ecNumber evidence="6 7">2.3.1.181</ecNumber>
    </recommendedName>
    <alternativeName>
        <fullName evidence="6">Lipoate-protein ligase B</fullName>
    </alternativeName>
    <alternativeName>
        <fullName evidence="6">Lipoyl/octanoyl transferase</fullName>
    </alternativeName>
    <alternativeName>
        <fullName evidence="6">Octanoyl-[acyl-carrier-protein]-protein N-octanoyltransferase</fullName>
    </alternativeName>
</protein>
<evidence type="ECO:0000256" key="3">
    <source>
        <dbReference type="ARBA" id="ARBA00022679"/>
    </source>
</evidence>
<comment type="function">
    <text evidence="5 6 7">Catalyzes the transfer of endogenously produced octanoic acid from octanoyl-acyl-carrier-protein onto the lipoyl domains of lipoate-dependent enzymes. Lipoyl-ACP can also act as a substrate although octanoyl-ACP is likely to be the physiological substrate.</text>
</comment>
<dbReference type="GO" id="GO:0005737">
    <property type="term" value="C:cytoplasm"/>
    <property type="evidence" value="ECO:0007669"/>
    <property type="project" value="UniProtKB-SubCell"/>
</dbReference>
<feature type="site" description="Lowers pKa of active site Cys" evidence="6 10">
    <location>
        <position position="134"/>
    </location>
</feature>
<dbReference type="NCBIfam" id="TIGR00214">
    <property type="entry name" value="lipB"/>
    <property type="match status" value="1"/>
</dbReference>
<gene>
    <name evidence="6 12" type="primary">lipB</name>
    <name evidence="12" type="ORF">FIV01_03540</name>
</gene>
<name>A0A5P9CIX2_9VIBR</name>
<evidence type="ECO:0000313" key="13">
    <source>
        <dbReference type="Proteomes" id="UP000326936"/>
    </source>
</evidence>
<dbReference type="OrthoDB" id="9787061at2"/>
<dbReference type="CDD" id="cd16444">
    <property type="entry name" value="LipB"/>
    <property type="match status" value="1"/>
</dbReference>
<comment type="subcellular location">
    <subcellularLocation>
        <location evidence="6">Cytoplasm</location>
    </subcellularLocation>
</comment>
<keyword evidence="13" id="KW-1185">Reference proteome</keyword>
<dbReference type="InterPro" id="IPR045864">
    <property type="entry name" value="aa-tRNA-synth_II/BPL/LPL"/>
</dbReference>
<dbReference type="UniPathway" id="UPA00538">
    <property type="reaction ID" value="UER00592"/>
</dbReference>
<accession>A0A5P9CIX2</accession>
<dbReference type="EC" id="2.3.1.181" evidence="6 7"/>
<evidence type="ECO:0000256" key="8">
    <source>
        <dbReference type="PIRSR" id="PIRSR016262-1"/>
    </source>
</evidence>